<dbReference type="PANTHER" id="PTHR15682">
    <property type="entry name" value="UNHEALTHY RIBOSOME BIOGENESIS PROTEIN 2 HOMOLOG"/>
    <property type="match status" value="1"/>
</dbReference>
<feature type="compositionally biased region" description="Basic residues" evidence="1">
    <location>
        <begin position="7"/>
        <end position="16"/>
    </location>
</feature>
<accession>A0A7J8NVZ5</accession>
<dbReference type="InterPro" id="IPR052609">
    <property type="entry name" value="Ribosome_Biogenesis_Reg"/>
</dbReference>
<protein>
    <recommendedName>
        <fullName evidence="2">Nucleolar 27S pre-rRNA processing Urb2/Npa2 C-terminal domain-containing protein</fullName>
    </recommendedName>
</protein>
<dbReference type="Proteomes" id="UP000593578">
    <property type="component" value="Unassembled WGS sequence"/>
</dbReference>
<name>A0A7J8NVZ5_GOSRA</name>
<feature type="region of interest" description="Disordered" evidence="1">
    <location>
        <begin position="1"/>
        <end position="31"/>
    </location>
</feature>
<dbReference type="Pfam" id="PF10441">
    <property type="entry name" value="Urb2"/>
    <property type="match status" value="1"/>
</dbReference>
<evidence type="ECO:0000259" key="2">
    <source>
        <dbReference type="Pfam" id="PF10441"/>
    </source>
</evidence>
<dbReference type="GO" id="GO:0005730">
    <property type="term" value="C:nucleolus"/>
    <property type="evidence" value="ECO:0007669"/>
    <property type="project" value="TreeGrafter"/>
</dbReference>
<dbReference type="PANTHER" id="PTHR15682:SF2">
    <property type="entry name" value="UNHEALTHY RIBOSOME BIOGENESIS PROTEIN 2 HOMOLOG"/>
    <property type="match status" value="1"/>
</dbReference>
<dbReference type="GO" id="GO:0042254">
    <property type="term" value="P:ribosome biogenesis"/>
    <property type="evidence" value="ECO:0007669"/>
    <property type="project" value="TreeGrafter"/>
</dbReference>
<proteinExistence type="predicted"/>
<reference evidence="3 4" key="1">
    <citation type="journal article" date="2019" name="Genome Biol. Evol.">
        <title>Insights into the evolution of the New World diploid cottons (Gossypium, subgenus Houzingenia) based on genome sequencing.</title>
        <authorList>
            <person name="Grover C.E."/>
            <person name="Arick M.A. 2nd"/>
            <person name="Thrash A."/>
            <person name="Conover J.L."/>
            <person name="Sanders W.S."/>
            <person name="Peterson D.G."/>
            <person name="Frelichowski J.E."/>
            <person name="Scheffler J.A."/>
            <person name="Scheffler B.E."/>
            <person name="Wendel J.F."/>
        </authorList>
    </citation>
    <scope>NUCLEOTIDE SEQUENCE [LARGE SCALE GENOMIC DNA]</scope>
    <source>
        <strain evidence="3">8</strain>
        <tissue evidence="3">Leaf</tissue>
    </source>
</reference>
<evidence type="ECO:0000313" key="4">
    <source>
        <dbReference type="Proteomes" id="UP000593578"/>
    </source>
</evidence>
<dbReference type="InterPro" id="IPR018849">
    <property type="entry name" value="Urb2/Npa2_C"/>
</dbReference>
<comment type="caution">
    <text evidence="3">The sequence shown here is derived from an EMBL/GenBank/DDBJ whole genome shotgun (WGS) entry which is preliminary data.</text>
</comment>
<sequence length="1945" mass="218978">MVDKSVKLTKKNKRKFNSSQEKSSLRKRRRNDLLIKEAKECESSARTEPELNPSEERPWRNLQKVELAFDFVDSEEKEVRNDVDGDDETVNISRMIVFLSDWIQSLLVSPQKTDKVDGVVDACLDFRCWRIFEFCLKESLKLHVSLNFSRNLLRAIGYIARNVLSFVSDPSVSSNESVFAGEGFELYGVVLDCVSLLFSFQHGLSNENLELWISNIDVVLQLVHKIHAQNLGGGNIGAFAMQFSCVVLEPFAKFLRIHPTRKNGFRDFVDKLLEPLLLLLDVLYGCVNENNSFLTRNLLMLVEEVLSHGLFHPVHIDGFLGLRSVEKYALKIDAKDSNVVIKSYHRHLFDKLESMVKKNIVLSGIGRLFHLFVARIKKQKGASAAGTAGKVGGTRCMEDELSGHLSTDPSPSSRAIPDNNYRSSTYSAEARKSLFDFFVQLLEPLLLEMDGYMQSNLAARVSLVDVHCTLKSINSLVASFVHGKVYVRTEDISEGACLNFLKKVYNTVISFAAKLFGLSEMGIDGKTRKEMFPLLAKELFLAVGHFLDIEYDVIGSDLISLWLMILSYLTSLSYLDLPDQSLLISPILDLGCQLVNLYSALRQVNNSIFTLCKAVRLLITHHQESETSCTRVFAYSASLSNEATAASVAILLGSQEFKLAVHHAIKSIPEGQASELIQQLTADVSESMEWLKIGCSVTDGKEIERLHVRDYGMLSIHKQLELLGRVLSEIYMVLLDSLSVTAGNCILLGPSIKELVSTIYPFTCSLGEKCLDGVNVFLFSAMGTTSENMVAENEKEKHGISIQWIFVFLFRLYMSCRSLYRQVISLTPPSTSRKLSLAMGDAFTAYTGRDWMEKSDWTDDGYFSWIINPSLSLLDLIHHITDTYIKDNIEDCCPLIYVLHIMALQRLVDLSRHRCSLEYLLEQNEKLMQVQKFDDADLSCYSKKDRKLKRRILVLEQEAVQLADFVLGYLSLVANNHSSILSSDDTSCEKMAHESDKWDFGICSVNNKSLPIAIWWIICQNIDILCIYADAKKLKKKFKTFLTLLIQTSLPCLSKSFQQVEKHKIEKDGQPKKISLYQISQGLLKDSTLYDHKFVRRNLSSRFCHALENLALLLFGDSSVSDRNFNSFPVWLVVAELLHCQGTLSSYGCELFQLFVTCRRTLKNIIMALCEENIEASLSSLLSVAEGSYFITWLFKSVSAVTELLDTMSEDCISEYKNKKFSLMDHTSYVFFAISKYQFSQAVDFIGNSEQPCKHFSGFVSDQSILNEPLLRFNNLKDSEALKSLSIIAESLKEQAESLLSSLKEALGIAQVGIEKEAENINKMSFLVSCFGGFLWGLASALNQLGEKCGELKTKLSRWKSEPLSKIKLCTNVFVDLISDVLHMFLENGQQQRSDSDSQSSDKFDYRRDSLVFNDLVVLPCLNKHLLLGLLKGDHPDRAVLLRQLLITYSAILRLNLRVGGPLLSSGMAPLIIDMSQFLLLELVNSVQSPPPFTFVWLDGAVKYLEEVGSHFPFTDSALNENVYGKLIELHLRGIGKCISLQGKRATLESHERESSSKILHDDTGLSESFLSHGSHCVDEFKARLRRSFSVFIKNSSELQLMSTIEAIEKALVGVQGAHARIYEITAGSANGGMVSSTVAGGIDCLDLLLEHGSGRKCLSVIKRHIRGFVAALFNIILHLQSPLIFYRKSVSNEGDRNLDPGSVVLMCIEVLTRVSGKHALFQLDLCHIGQSLRIPGALFQDFHQLRISEGPISSNTFLDEQNHNSTVSIEYHVLDQQFSINLFAACCRLLYTILKHHKSECERCIAVLEESVSLLLHCLETVGADLVVRKGYFSWEIQEGVKCAGFLRRIYEEIRQQKDVFAGHCYKFLSTYIWVFSGYGPHKTGIRRWEIDEALKPGVYALIDACSANDLQYLHTVFGEGPCRNTLASLQRDYKLNFQYEGKV</sequence>
<feature type="region of interest" description="Disordered" evidence="1">
    <location>
        <begin position="400"/>
        <end position="419"/>
    </location>
</feature>
<evidence type="ECO:0000313" key="3">
    <source>
        <dbReference type="EMBL" id="MBA0581066.1"/>
    </source>
</evidence>
<gene>
    <name evidence="3" type="ORF">Gorai_023257</name>
</gene>
<organism evidence="3 4">
    <name type="scientific">Gossypium raimondii</name>
    <name type="common">Peruvian cotton</name>
    <name type="synonym">Gossypium klotzschianum subsp. raimondii</name>
    <dbReference type="NCBI Taxonomy" id="29730"/>
    <lineage>
        <taxon>Eukaryota</taxon>
        <taxon>Viridiplantae</taxon>
        <taxon>Streptophyta</taxon>
        <taxon>Embryophyta</taxon>
        <taxon>Tracheophyta</taxon>
        <taxon>Spermatophyta</taxon>
        <taxon>Magnoliopsida</taxon>
        <taxon>eudicotyledons</taxon>
        <taxon>Gunneridae</taxon>
        <taxon>Pentapetalae</taxon>
        <taxon>rosids</taxon>
        <taxon>malvids</taxon>
        <taxon>Malvales</taxon>
        <taxon>Malvaceae</taxon>
        <taxon>Malvoideae</taxon>
        <taxon>Gossypium</taxon>
    </lineage>
</organism>
<feature type="domain" description="Nucleolar 27S pre-rRNA processing Urb2/Npa2 C-terminal" evidence="2">
    <location>
        <begin position="1707"/>
        <end position="1944"/>
    </location>
</feature>
<evidence type="ECO:0000256" key="1">
    <source>
        <dbReference type="SAM" id="MobiDB-lite"/>
    </source>
</evidence>
<feature type="compositionally biased region" description="Polar residues" evidence="1">
    <location>
        <begin position="404"/>
        <end position="413"/>
    </location>
</feature>
<dbReference type="EMBL" id="JABEZZ010000002">
    <property type="protein sequence ID" value="MBA0581066.1"/>
    <property type="molecule type" value="Genomic_DNA"/>
</dbReference>